<evidence type="ECO:0000313" key="2">
    <source>
        <dbReference type="WBParaSite" id="nRc.2.0.1.t14280-RA"/>
    </source>
</evidence>
<protein>
    <submittedName>
        <fullName evidence="2">Uncharacterized protein</fullName>
    </submittedName>
</protein>
<dbReference type="Proteomes" id="UP000887565">
    <property type="component" value="Unplaced"/>
</dbReference>
<keyword evidence="1" id="KW-1185">Reference proteome</keyword>
<dbReference type="AlphaFoldDB" id="A0A915IKD2"/>
<organism evidence="1 2">
    <name type="scientific">Romanomermis culicivorax</name>
    <name type="common">Nematode worm</name>
    <dbReference type="NCBI Taxonomy" id="13658"/>
    <lineage>
        <taxon>Eukaryota</taxon>
        <taxon>Metazoa</taxon>
        <taxon>Ecdysozoa</taxon>
        <taxon>Nematoda</taxon>
        <taxon>Enoplea</taxon>
        <taxon>Dorylaimia</taxon>
        <taxon>Mermithida</taxon>
        <taxon>Mermithoidea</taxon>
        <taxon>Mermithidae</taxon>
        <taxon>Romanomermis</taxon>
    </lineage>
</organism>
<evidence type="ECO:0000313" key="1">
    <source>
        <dbReference type="Proteomes" id="UP000887565"/>
    </source>
</evidence>
<proteinExistence type="predicted"/>
<name>A0A915IKD2_ROMCU</name>
<sequence>MCGFLMGFLDYTVYSMKTTLIRTIEIFESGSISAIVVESSTAPEKSILPCEQRQPLKFASVKSSFKKSASVRLNTESGSQNMLEPKYDMAQQSAKAFLLIS</sequence>
<dbReference type="WBParaSite" id="nRc.2.0.1.t14280-RA">
    <property type="protein sequence ID" value="nRc.2.0.1.t14280-RA"/>
    <property type="gene ID" value="nRc.2.0.1.g14280"/>
</dbReference>
<accession>A0A915IKD2</accession>
<reference evidence="2" key="1">
    <citation type="submission" date="2022-11" db="UniProtKB">
        <authorList>
            <consortium name="WormBaseParasite"/>
        </authorList>
    </citation>
    <scope>IDENTIFICATION</scope>
</reference>